<dbReference type="Gene3D" id="3.40.50.300">
    <property type="entry name" value="P-loop containing nucleotide triphosphate hydrolases"/>
    <property type="match status" value="1"/>
</dbReference>
<dbReference type="InterPro" id="IPR003439">
    <property type="entry name" value="ABC_transporter-like_ATP-bd"/>
</dbReference>
<keyword evidence="6" id="KW-1185">Reference proteome</keyword>
<keyword evidence="2" id="KW-0547">Nucleotide-binding</keyword>
<evidence type="ECO:0000256" key="2">
    <source>
        <dbReference type="ARBA" id="ARBA00022741"/>
    </source>
</evidence>
<organism evidence="5 6">
    <name type="scientific">Clostridium aestuarii</name>
    <dbReference type="NCBI Taxonomy" id="338193"/>
    <lineage>
        <taxon>Bacteria</taxon>
        <taxon>Bacillati</taxon>
        <taxon>Bacillota</taxon>
        <taxon>Clostridia</taxon>
        <taxon>Eubacteriales</taxon>
        <taxon>Clostridiaceae</taxon>
        <taxon>Clostridium</taxon>
    </lineage>
</organism>
<dbReference type="RefSeq" id="WP_268041224.1">
    <property type="nucleotide sequence ID" value="NZ_JAPQER010000004.1"/>
</dbReference>
<evidence type="ECO:0000313" key="5">
    <source>
        <dbReference type="EMBL" id="MCY6484901.1"/>
    </source>
</evidence>
<protein>
    <submittedName>
        <fullName evidence="5">ABC transporter ATP-binding protein</fullName>
    </submittedName>
</protein>
<evidence type="ECO:0000313" key="6">
    <source>
        <dbReference type="Proteomes" id="UP001078443"/>
    </source>
</evidence>
<dbReference type="InterPro" id="IPR003593">
    <property type="entry name" value="AAA+_ATPase"/>
</dbReference>
<proteinExistence type="predicted"/>
<dbReference type="EMBL" id="JAPQER010000004">
    <property type="protein sequence ID" value="MCY6484901.1"/>
    <property type="molecule type" value="Genomic_DNA"/>
</dbReference>
<evidence type="ECO:0000259" key="4">
    <source>
        <dbReference type="PROSITE" id="PS50893"/>
    </source>
</evidence>
<reference evidence="5" key="1">
    <citation type="submission" date="2022-12" db="EMBL/GenBank/DDBJ databases">
        <authorList>
            <person name="Wang J."/>
        </authorList>
    </citation>
    <scope>NUCLEOTIDE SEQUENCE</scope>
    <source>
        <strain evidence="5">HY-45-18</strain>
    </source>
</reference>
<comment type="caution">
    <text evidence="5">The sequence shown here is derived from an EMBL/GenBank/DDBJ whole genome shotgun (WGS) entry which is preliminary data.</text>
</comment>
<keyword evidence="1" id="KW-0813">Transport</keyword>
<dbReference type="PROSITE" id="PS50893">
    <property type="entry name" value="ABC_TRANSPORTER_2"/>
    <property type="match status" value="1"/>
</dbReference>
<accession>A0ABT4D0Y1</accession>
<keyword evidence="3 5" id="KW-0067">ATP-binding</keyword>
<gene>
    <name evidence="5" type="ORF">OW763_11165</name>
</gene>
<name>A0ABT4D0Y1_9CLOT</name>
<dbReference type="InterPro" id="IPR051782">
    <property type="entry name" value="ABC_Transporter_VariousFunc"/>
</dbReference>
<dbReference type="Pfam" id="PF00005">
    <property type="entry name" value="ABC_tran"/>
    <property type="match status" value="1"/>
</dbReference>
<dbReference type="PANTHER" id="PTHR42939">
    <property type="entry name" value="ABC TRANSPORTER ATP-BINDING PROTEIN ALBC-RELATED"/>
    <property type="match status" value="1"/>
</dbReference>
<dbReference type="Proteomes" id="UP001078443">
    <property type="component" value="Unassembled WGS sequence"/>
</dbReference>
<dbReference type="SMART" id="SM00382">
    <property type="entry name" value="AAA"/>
    <property type="match status" value="1"/>
</dbReference>
<feature type="domain" description="ABC transporter" evidence="4">
    <location>
        <begin position="2"/>
        <end position="227"/>
    </location>
</feature>
<dbReference type="GO" id="GO:0005524">
    <property type="term" value="F:ATP binding"/>
    <property type="evidence" value="ECO:0007669"/>
    <property type="project" value="UniProtKB-KW"/>
</dbReference>
<dbReference type="PANTHER" id="PTHR42939:SF1">
    <property type="entry name" value="ABC TRANSPORTER ATP-BINDING PROTEIN ALBC-RELATED"/>
    <property type="match status" value="1"/>
</dbReference>
<dbReference type="SUPFAM" id="SSF52540">
    <property type="entry name" value="P-loop containing nucleoside triphosphate hydrolases"/>
    <property type="match status" value="1"/>
</dbReference>
<evidence type="ECO:0000256" key="1">
    <source>
        <dbReference type="ARBA" id="ARBA00022448"/>
    </source>
</evidence>
<sequence>MIEINGACKNLGDKHVLKDINLKVNKGSIFGIIGENGAGKTTLIKCLTGIFKVDEGEIKMDGQEVFENPAVKEKIGYVADQNQYFPYFKIKELIEFYKMTYPSFSTERFKELNKIFDIPEEKRIKELSKGMKMRAALMLNLSIHPKVLILDEPTSGLDPIIKKKVMSILMEEVAERKTTIFISSHHLNDLERICDSIAIISDGEIKYVNNIENMKENIKKLQVVFKEGISADIGSWKEIMTVEKIGRVYYIITKDYSKDLKQKLYNHGVMFAEEINLSLEDMFIYSMEGRKDNEKILA</sequence>
<evidence type="ECO:0000256" key="3">
    <source>
        <dbReference type="ARBA" id="ARBA00022840"/>
    </source>
</evidence>
<dbReference type="InterPro" id="IPR027417">
    <property type="entry name" value="P-loop_NTPase"/>
</dbReference>
<dbReference type="CDD" id="cd03230">
    <property type="entry name" value="ABC_DR_subfamily_A"/>
    <property type="match status" value="1"/>
</dbReference>